<dbReference type="Pfam" id="PF04074">
    <property type="entry name" value="DUF386"/>
    <property type="match status" value="1"/>
</dbReference>
<name>A0A1I4TGS5_9HYPH</name>
<comment type="caution">
    <text evidence="1">The sequence shown here is derived from an EMBL/GenBank/DDBJ whole genome shotgun (WGS) entry which is preliminary data.</text>
</comment>
<dbReference type="PANTHER" id="PTHR34986:SF1">
    <property type="entry name" value="PROTEIN YIAL"/>
    <property type="match status" value="1"/>
</dbReference>
<dbReference type="GO" id="GO:0005829">
    <property type="term" value="C:cytosol"/>
    <property type="evidence" value="ECO:0007669"/>
    <property type="project" value="TreeGrafter"/>
</dbReference>
<dbReference type="Proteomes" id="UP000233491">
    <property type="component" value="Unassembled WGS sequence"/>
</dbReference>
<dbReference type="AlphaFoldDB" id="A0A1I4TGS5"/>
<dbReference type="InterPro" id="IPR037012">
    <property type="entry name" value="NanQ/TabA/YiaL_sf"/>
</dbReference>
<organism evidence="1 2">
    <name type="scientific">Pleomorphomonas diazotrophica</name>
    <dbReference type="NCBI Taxonomy" id="1166257"/>
    <lineage>
        <taxon>Bacteria</taxon>
        <taxon>Pseudomonadati</taxon>
        <taxon>Pseudomonadota</taxon>
        <taxon>Alphaproteobacteria</taxon>
        <taxon>Hyphomicrobiales</taxon>
        <taxon>Pleomorphomonadaceae</taxon>
        <taxon>Pleomorphomonas</taxon>
    </lineage>
</organism>
<keyword evidence="2" id="KW-1185">Reference proteome</keyword>
<evidence type="ECO:0000313" key="1">
    <source>
        <dbReference type="EMBL" id="PKR87242.1"/>
    </source>
</evidence>
<accession>A0A1I4TGS5</accession>
<dbReference type="PANTHER" id="PTHR34986">
    <property type="entry name" value="EVOLVED BETA-GALACTOSIDASE SUBUNIT BETA"/>
    <property type="match status" value="1"/>
</dbReference>
<dbReference type="NCBIfam" id="TIGR00022">
    <property type="entry name" value="YhcH/YjgK/YiaL family protein"/>
    <property type="match status" value="1"/>
</dbReference>
<dbReference type="EMBL" id="PJNW01000023">
    <property type="protein sequence ID" value="PKR87242.1"/>
    <property type="molecule type" value="Genomic_DNA"/>
</dbReference>
<sequence length="153" mass="16927">MYLSHIATLDRDAINLPENIRRGLRFLAGTDIATLPTGRVDIDGDRMFALVQDYETVPKADKRPESHARYIDIQYVARGRELIGYASLAGDNPVAENDFEARDVQFFASVTDETDLILGSGAYAVFHPTDIHRPGCIAGEPARVRKVVVKILA</sequence>
<protein>
    <submittedName>
        <fullName evidence="1">YhcH/YjgK/YiaL family protein</fullName>
    </submittedName>
</protein>
<dbReference type="SUPFAM" id="SSF51197">
    <property type="entry name" value="Clavaminate synthase-like"/>
    <property type="match status" value="1"/>
</dbReference>
<evidence type="ECO:0000313" key="2">
    <source>
        <dbReference type="Proteomes" id="UP000233491"/>
    </source>
</evidence>
<dbReference type="InterPro" id="IPR004375">
    <property type="entry name" value="NanQ/TabA/YiaL"/>
</dbReference>
<reference evidence="1 2" key="1">
    <citation type="submission" date="2017-12" db="EMBL/GenBank/DDBJ databases">
        <title>Anaerobic carbon monoxide metabolism by Pleomorphomonas carboxyditropha sp. nov., a new mesophilic hydrogenogenic carboxidotroph.</title>
        <authorList>
            <person name="Esquivel-Elizondo S."/>
            <person name="Krajmalnik-Brown R."/>
        </authorList>
    </citation>
    <scope>NUCLEOTIDE SEQUENCE [LARGE SCALE GENOMIC DNA]</scope>
    <source>
        <strain evidence="1 2">R5-392</strain>
    </source>
</reference>
<dbReference type="OrthoDB" id="6196468at2"/>
<gene>
    <name evidence="1" type="ORF">CXZ10_20795</name>
</gene>
<dbReference type="RefSeq" id="WP_101291290.1">
    <property type="nucleotide sequence ID" value="NZ_FOUQ01000005.1"/>
</dbReference>
<dbReference type="Gene3D" id="2.60.120.370">
    <property type="entry name" value="YhcH/YjgK/YiaL"/>
    <property type="match status" value="1"/>
</dbReference>
<proteinExistence type="predicted"/>